<keyword evidence="5 9" id="KW-0547">Nucleotide-binding</keyword>
<dbReference type="SMART" id="SM00382">
    <property type="entry name" value="AAA"/>
    <property type="match status" value="3"/>
</dbReference>
<dbReference type="Proteomes" id="UP001197247">
    <property type="component" value="Unassembled WGS sequence"/>
</dbReference>
<feature type="domain" description="FtsK" evidence="11">
    <location>
        <begin position="1084"/>
        <end position="1268"/>
    </location>
</feature>
<dbReference type="NCBIfam" id="TIGR03924">
    <property type="entry name" value="T7SS_EccC_a"/>
    <property type="match status" value="1"/>
</dbReference>
<keyword evidence="4" id="KW-0677">Repeat</keyword>
<evidence type="ECO:0000256" key="7">
    <source>
        <dbReference type="ARBA" id="ARBA00022989"/>
    </source>
</evidence>
<accession>A0ABS5TTX9</accession>
<evidence type="ECO:0000256" key="5">
    <source>
        <dbReference type="ARBA" id="ARBA00022741"/>
    </source>
</evidence>
<evidence type="ECO:0000259" key="11">
    <source>
        <dbReference type="PROSITE" id="PS50901"/>
    </source>
</evidence>
<dbReference type="InterPro" id="IPR050206">
    <property type="entry name" value="FtsK/SpoIIIE/SftA"/>
</dbReference>
<evidence type="ECO:0000256" key="8">
    <source>
        <dbReference type="ARBA" id="ARBA00023136"/>
    </source>
</evidence>
<feature type="transmembrane region" description="Helical" evidence="10">
    <location>
        <begin position="24"/>
        <end position="42"/>
    </location>
</feature>
<feature type="domain" description="FtsK" evidence="11">
    <location>
        <begin position="803"/>
        <end position="993"/>
    </location>
</feature>
<dbReference type="PANTHER" id="PTHR22683:SF1">
    <property type="entry name" value="TYPE VII SECRETION SYSTEM PROTEIN ESSC"/>
    <property type="match status" value="1"/>
</dbReference>
<dbReference type="PANTHER" id="PTHR22683">
    <property type="entry name" value="SPORULATION PROTEIN RELATED"/>
    <property type="match status" value="1"/>
</dbReference>
<reference evidence="12 13" key="1">
    <citation type="submission" date="2021-05" db="EMBL/GenBank/DDBJ databases">
        <title>Kineosporia and Streptomyces sp. nov. two new marine actinobacteria isolated from Coral.</title>
        <authorList>
            <person name="Buangrab K."/>
            <person name="Sutthacheep M."/>
            <person name="Yeemin T."/>
            <person name="Harunari E."/>
            <person name="Igarashi Y."/>
            <person name="Kanchanasin P."/>
            <person name="Tanasupawat S."/>
            <person name="Phongsopitanun W."/>
        </authorList>
    </citation>
    <scope>NUCLEOTIDE SEQUENCE [LARGE SCALE GENOMIC DNA]</scope>
    <source>
        <strain evidence="12 13">J2-2</strain>
    </source>
</reference>
<organism evidence="12 13">
    <name type="scientific">Kineosporia corallincola</name>
    <dbReference type="NCBI Taxonomy" id="2835133"/>
    <lineage>
        <taxon>Bacteria</taxon>
        <taxon>Bacillati</taxon>
        <taxon>Actinomycetota</taxon>
        <taxon>Actinomycetes</taxon>
        <taxon>Kineosporiales</taxon>
        <taxon>Kineosporiaceae</taxon>
        <taxon>Kineosporia</taxon>
    </lineage>
</organism>
<dbReference type="InterPro" id="IPR003593">
    <property type="entry name" value="AAA+_ATPase"/>
</dbReference>
<evidence type="ECO:0000256" key="3">
    <source>
        <dbReference type="ARBA" id="ARBA00022692"/>
    </source>
</evidence>
<dbReference type="NCBIfam" id="TIGR03925">
    <property type="entry name" value="T7SS_EccC_b"/>
    <property type="match status" value="1"/>
</dbReference>
<evidence type="ECO:0000256" key="2">
    <source>
        <dbReference type="ARBA" id="ARBA00022475"/>
    </source>
</evidence>
<dbReference type="InterPro" id="IPR002543">
    <property type="entry name" value="FtsK_dom"/>
</dbReference>
<sequence length="1309" mass="143274">MPNGELQLQEPPVLPEPNNGMSSMIYYAPTAMGSMGMVLIFIRPGQSGPLVYLALGLMAVSAISMVFVQLLRGASDRKRKMADERRDYLRYLSRTRRRVRKAIDQQRQAQAWRHPDTVSLASVAATSRLWERRPSHPDFSEARIGRGPQRLGLTLAPIQTKPVEDLEPLSAHALRRFIHAYSTVGDQPIAAYLRAYPRVVLRCEDQDDLVAGRALTRALLLQLAVFHSPDDLRIVVVAPAERQGEWTWTKWLPHALHPHESDAAGPVRLMTTGIGRLEHLLGPEFAGRANFDADVPPTADEPYTVVVYDGADPVPKGDRLITRGYRNAVLIDLSQTAERAPRRALVLRVTPTALDMVDADPSGNEKTTPLGVPDAMELGPATALARQLAPHRISTSAESSEPLANEIELSTMLGISDLHSLDVNELWERWQRTGRRLKVPLAITADGMPMELDIKEAAQGGMGPHGLLIGATGSGKSELLRTLVLALALTHSSETLNFVLVDFKGGATFLGLDQLPHTSAVITNLADEASLVGRMKDSLQGELMRRQELLRAAGNYSSVLDYETARSQGAPLAPLPSLFLVVDEFSELLAAHREFMDVFVMIGRLGRSLGVHLLLASQRLDEGRTNQLESHLSYRIGLRTFSAMESRGVLGVPDAYQLPSQPGNGFIRTDVTTLTRFRAAYVSGAYRVRERVAAAVVAARMVVYGTDYQAPVEEPQIEEPQPDPATDPDTQSLLEVAVSRLKDSGPPAHQVWLPPLTVPPSLDELLPPLAPDPERGLTTLEAPGRQRLTVPVGLIDRPYEQVRDLLTANLSGQGGHVGIAGGPQSGKSTMLRTLIAGLSLTHSPQEVQFYCLDFGGGSLTSLTGLPHLGGVTGRHDLERIQRTVKEITQLIARREHLFAQQGIASITDFRRLRAEGRVEDPHGDVFLVVDGWNTIRQEFPDLVQTFTLIANRGLNYGVHLVIAATRWSEIGTALRDQLGTRFELRLGDPIDSLINMRAARTVPKRPGAGITDEQLHFMTALPRIDGRGSTDDLGAGVTALVEDIKDWWTGPLAPPVRMLPAVYEASDLPAPDGDLRMPLGIEENELLPFWHDFEQNPHLLVVGDVESGKTNLLRLVAGAIAQRYDPSQARIALVDTRRELYESVSDAHRLAYAVSTDVVKEIVGGTARAVQTRVPGPDITPDRLRKRDWWKGPQMFFIVDDLELISGGLGDNPFGPLLPFLAQGTELGLHMIVARSANGLSRGLSDPLMRRLMETNTPTVMLSTPPSEGAFIGNVKPRVLPPGRALHITRRGSVQIQTAMVPDRANAGH</sequence>
<feature type="binding site" evidence="9">
    <location>
        <begin position="821"/>
        <end position="828"/>
    </location>
    <ligand>
        <name>ATP</name>
        <dbReference type="ChEBI" id="CHEBI:30616"/>
    </ligand>
</feature>
<keyword evidence="13" id="KW-1185">Reference proteome</keyword>
<proteinExistence type="predicted"/>
<dbReference type="Gene3D" id="3.40.50.300">
    <property type="entry name" value="P-loop containing nucleotide triphosphate hydrolases"/>
    <property type="match status" value="4"/>
</dbReference>
<dbReference type="Pfam" id="PF01580">
    <property type="entry name" value="FtsK_SpoIIIE"/>
    <property type="match status" value="3"/>
</dbReference>
<feature type="binding site" evidence="9">
    <location>
        <begin position="1103"/>
        <end position="1110"/>
    </location>
    <ligand>
        <name>ATP</name>
        <dbReference type="ChEBI" id="CHEBI:30616"/>
    </ligand>
</feature>
<dbReference type="EMBL" id="JAHBAY010000026">
    <property type="protein sequence ID" value="MBT0774254.1"/>
    <property type="molecule type" value="Genomic_DNA"/>
</dbReference>
<protein>
    <submittedName>
        <fullName evidence="12">Type VII secretion protein EccCa</fullName>
    </submittedName>
</protein>
<keyword evidence="6 9" id="KW-0067">ATP-binding</keyword>
<comment type="subcellular location">
    <subcellularLocation>
        <location evidence="1">Cell membrane</location>
        <topology evidence="1">Multi-pass membrane protein</topology>
    </subcellularLocation>
</comment>
<keyword evidence="3 10" id="KW-0812">Transmembrane</keyword>
<keyword evidence="2" id="KW-1003">Cell membrane</keyword>
<feature type="domain" description="FtsK" evidence="11">
    <location>
        <begin position="447"/>
        <end position="647"/>
    </location>
</feature>
<evidence type="ECO:0000256" key="9">
    <source>
        <dbReference type="PROSITE-ProRule" id="PRU00289"/>
    </source>
</evidence>
<feature type="transmembrane region" description="Helical" evidence="10">
    <location>
        <begin position="49"/>
        <end position="71"/>
    </location>
</feature>
<dbReference type="InterPro" id="IPR023836">
    <property type="entry name" value="EccCa-like_Actinobacteria"/>
</dbReference>
<keyword evidence="7 10" id="KW-1133">Transmembrane helix</keyword>
<evidence type="ECO:0000313" key="12">
    <source>
        <dbReference type="EMBL" id="MBT0774254.1"/>
    </source>
</evidence>
<gene>
    <name evidence="12" type="primary">eccCa</name>
    <name evidence="12" type="ORF">KIH74_35250</name>
</gene>
<dbReference type="RefSeq" id="WP_214160802.1">
    <property type="nucleotide sequence ID" value="NZ_JAHBAY010000026.1"/>
</dbReference>
<evidence type="ECO:0000256" key="10">
    <source>
        <dbReference type="SAM" id="Phobius"/>
    </source>
</evidence>
<comment type="caution">
    <text evidence="12">The sequence shown here is derived from an EMBL/GenBank/DDBJ whole genome shotgun (WGS) entry which is preliminary data.</text>
</comment>
<name>A0ABS5TTX9_9ACTN</name>
<evidence type="ECO:0000256" key="1">
    <source>
        <dbReference type="ARBA" id="ARBA00004651"/>
    </source>
</evidence>
<evidence type="ECO:0000256" key="4">
    <source>
        <dbReference type="ARBA" id="ARBA00022737"/>
    </source>
</evidence>
<evidence type="ECO:0000256" key="6">
    <source>
        <dbReference type="ARBA" id="ARBA00022840"/>
    </source>
</evidence>
<dbReference type="InterPro" id="IPR027417">
    <property type="entry name" value="P-loop_NTPase"/>
</dbReference>
<feature type="binding site" evidence="9">
    <location>
        <begin position="470"/>
        <end position="477"/>
    </location>
    <ligand>
        <name>ATP</name>
        <dbReference type="ChEBI" id="CHEBI:30616"/>
    </ligand>
</feature>
<dbReference type="InterPro" id="IPR023837">
    <property type="entry name" value="EccCb-like_Actinobacteria"/>
</dbReference>
<dbReference type="SUPFAM" id="SSF52540">
    <property type="entry name" value="P-loop containing nucleoside triphosphate hydrolases"/>
    <property type="match status" value="3"/>
</dbReference>
<evidence type="ECO:0000313" key="13">
    <source>
        <dbReference type="Proteomes" id="UP001197247"/>
    </source>
</evidence>
<dbReference type="PROSITE" id="PS50901">
    <property type="entry name" value="FTSK"/>
    <property type="match status" value="3"/>
</dbReference>
<keyword evidence="8 10" id="KW-0472">Membrane</keyword>